<protein>
    <submittedName>
        <fullName evidence="1">Uncharacterized protein</fullName>
    </submittedName>
</protein>
<gene>
    <name evidence="1" type="ORF">QTG54_008198</name>
</gene>
<evidence type="ECO:0000313" key="1">
    <source>
        <dbReference type="EMBL" id="KAK1740946.1"/>
    </source>
</evidence>
<reference evidence="1" key="1">
    <citation type="submission" date="2023-06" db="EMBL/GenBank/DDBJ databases">
        <title>Survivors Of The Sea: Transcriptome response of Skeletonema marinoi to long-term dormancy.</title>
        <authorList>
            <person name="Pinder M.I.M."/>
            <person name="Kourtchenko O."/>
            <person name="Robertson E.K."/>
            <person name="Larsson T."/>
            <person name="Maumus F."/>
            <person name="Osuna-Cruz C.M."/>
            <person name="Vancaester E."/>
            <person name="Stenow R."/>
            <person name="Vandepoele K."/>
            <person name="Ploug H."/>
            <person name="Bruchert V."/>
            <person name="Godhe A."/>
            <person name="Topel M."/>
        </authorList>
    </citation>
    <scope>NUCLEOTIDE SEQUENCE</scope>
    <source>
        <strain evidence="1">R05AC</strain>
    </source>
</reference>
<sequence>MCRLGQGGPEDKSEAAHYYTLAYSQKGLSFEKDEIAPLEISDDLRDEVLHAGLFLGIYHFMAKADSPKCVHCQVLFGGAR</sequence>
<dbReference type="Proteomes" id="UP001224775">
    <property type="component" value="Unassembled WGS sequence"/>
</dbReference>
<dbReference type="AlphaFoldDB" id="A0AAD8Y735"/>
<comment type="caution">
    <text evidence="1">The sequence shown here is derived from an EMBL/GenBank/DDBJ whole genome shotgun (WGS) entry which is preliminary data.</text>
</comment>
<dbReference type="EMBL" id="JATAAI010000014">
    <property type="protein sequence ID" value="KAK1740946.1"/>
    <property type="molecule type" value="Genomic_DNA"/>
</dbReference>
<accession>A0AAD8Y735</accession>
<evidence type="ECO:0000313" key="2">
    <source>
        <dbReference type="Proteomes" id="UP001224775"/>
    </source>
</evidence>
<name>A0AAD8Y735_9STRA</name>
<keyword evidence="2" id="KW-1185">Reference proteome</keyword>
<proteinExistence type="predicted"/>
<organism evidence="1 2">
    <name type="scientific">Skeletonema marinoi</name>
    <dbReference type="NCBI Taxonomy" id="267567"/>
    <lineage>
        <taxon>Eukaryota</taxon>
        <taxon>Sar</taxon>
        <taxon>Stramenopiles</taxon>
        <taxon>Ochrophyta</taxon>
        <taxon>Bacillariophyta</taxon>
        <taxon>Coscinodiscophyceae</taxon>
        <taxon>Thalassiosirophycidae</taxon>
        <taxon>Thalassiosirales</taxon>
        <taxon>Skeletonemataceae</taxon>
        <taxon>Skeletonema</taxon>
        <taxon>Skeletonema marinoi-dohrnii complex</taxon>
    </lineage>
</organism>